<keyword evidence="5 12" id="KW-0812">Transmembrane</keyword>
<evidence type="ECO:0000256" key="11">
    <source>
        <dbReference type="ARBA" id="ARBA00023136"/>
    </source>
</evidence>
<evidence type="ECO:0000256" key="5">
    <source>
        <dbReference type="ARBA" id="ARBA00022692"/>
    </source>
</evidence>
<dbReference type="EMBL" id="JAAVSD010000048">
    <property type="protein sequence ID" value="NLR30731.1"/>
    <property type="molecule type" value="Genomic_DNA"/>
</dbReference>
<evidence type="ECO:0000256" key="10">
    <source>
        <dbReference type="ARBA" id="ARBA00023049"/>
    </source>
</evidence>
<dbReference type="GO" id="GO:0008237">
    <property type="term" value="F:metallopeptidase activity"/>
    <property type="evidence" value="ECO:0007669"/>
    <property type="project" value="UniProtKB-KW"/>
</dbReference>
<dbReference type="PANTHER" id="PTHR43221:SF1">
    <property type="entry name" value="PROTEASE HTPX"/>
    <property type="match status" value="1"/>
</dbReference>
<comment type="similarity">
    <text evidence="2 12">Belongs to the peptidase M48B family.</text>
</comment>
<comment type="subcellular location">
    <subcellularLocation>
        <location evidence="1 12">Cell membrane</location>
        <topology evidence="1 12">Multi-pass membrane protein</topology>
    </subcellularLocation>
</comment>
<evidence type="ECO:0000256" key="1">
    <source>
        <dbReference type="ARBA" id="ARBA00004651"/>
    </source>
</evidence>
<dbReference type="NCBIfam" id="NF003425">
    <property type="entry name" value="PRK04897.1"/>
    <property type="match status" value="1"/>
</dbReference>
<sequence>MLYDQIAMNKRRTGYVMFGFGLLVLVIGAALGYLFWSNWQSGAVIAFVVALVYMLIMISQSTNVVMSMNHAREITDVSQAPQLWHMIEDMAFVGKVPMPRVFIIDDPSPNAFATGNSPEKSAVAVTTGILQRLNREELEGVIGHEISHVRNYDIRLQTIALALSAAIGMLVNFASNWLWWGGGRRRDDDRDSAGNAIALVISIVLIILAPLAASIAQMALSRNREYLADASSVELTRNPQGLINALRKIDDSEPMEAADPNSSALYIGDPFKNKHRLGDLFATHPPIADRIARLEKM</sequence>
<evidence type="ECO:0000256" key="8">
    <source>
        <dbReference type="ARBA" id="ARBA00022833"/>
    </source>
</evidence>
<evidence type="ECO:0000256" key="7">
    <source>
        <dbReference type="ARBA" id="ARBA00022801"/>
    </source>
</evidence>
<evidence type="ECO:0000256" key="12">
    <source>
        <dbReference type="HAMAP-Rule" id="MF_00188"/>
    </source>
</evidence>
<feature type="binding site" evidence="12">
    <location>
        <position position="144"/>
    </location>
    <ligand>
        <name>Zn(2+)</name>
        <dbReference type="ChEBI" id="CHEBI:29105"/>
        <note>catalytic</note>
    </ligand>
</feature>
<accession>A0ABX1L6N3</accession>
<evidence type="ECO:0000313" key="14">
    <source>
        <dbReference type="EMBL" id="NLR30731.1"/>
    </source>
</evidence>
<dbReference type="PANTHER" id="PTHR43221">
    <property type="entry name" value="PROTEASE HTPX"/>
    <property type="match status" value="1"/>
</dbReference>
<dbReference type="Pfam" id="PF01435">
    <property type="entry name" value="Peptidase_M48"/>
    <property type="match status" value="1"/>
</dbReference>
<reference evidence="14 15" key="1">
    <citation type="submission" date="2020-03" db="EMBL/GenBank/DDBJ databases">
        <authorList>
            <person name="Zhang Z."/>
            <person name="Guo Z."/>
            <person name="Hou Q."/>
            <person name="Shen X."/>
        </authorList>
    </citation>
    <scope>NUCLEOTIDE SEQUENCE [LARGE SCALE GENOMIC DNA]</scope>
    <source>
        <strain evidence="14 15">HBUAS51329</strain>
    </source>
</reference>
<feature type="domain" description="Peptidase M48" evidence="13">
    <location>
        <begin position="79"/>
        <end position="296"/>
    </location>
</feature>
<dbReference type="InterPro" id="IPR022919">
    <property type="entry name" value="Pept_M48_protease_HtpX"/>
</dbReference>
<keyword evidence="4 12" id="KW-0645">Protease</keyword>
<feature type="binding site" evidence="12">
    <location>
        <position position="225"/>
    </location>
    <ligand>
        <name>Zn(2+)</name>
        <dbReference type="ChEBI" id="CHEBI:29105"/>
        <note>catalytic</note>
    </ligand>
</feature>
<gene>
    <name evidence="12 14" type="primary">htpX</name>
    <name evidence="14" type="ORF">HEQ44_11125</name>
</gene>
<feature type="transmembrane region" description="Helical" evidence="12">
    <location>
        <begin position="159"/>
        <end position="180"/>
    </location>
</feature>
<proteinExistence type="inferred from homology"/>
<evidence type="ECO:0000256" key="6">
    <source>
        <dbReference type="ARBA" id="ARBA00022723"/>
    </source>
</evidence>
<dbReference type="CDD" id="cd07340">
    <property type="entry name" value="M48B_Htpx_like"/>
    <property type="match status" value="1"/>
</dbReference>
<dbReference type="Gene3D" id="3.30.2010.10">
    <property type="entry name" value="Metalloproteases ('zincins'), catalytic domain"/>
    <property type="match status" value="1"/>
</dbReference>
<comment type="caution">
    <text evidence="14">The sequence shown here is derived from an EMBL/GenBank/DDBJ whole genome shotgun (WGS) entry which is preliminary data.</text>
</comment>
<evidence type="ECO:0000313" key="15">
    <source>
        <dbReference type="Proteomes" id="UP000707477"/>
    </source>
</evidence>
<evidence type="ECO:0000256" key="9">
    <source>
        <dbReference type="ARBA" id="ARBA00022989"/>
    </source>
</evidence>
<protein>
    <recommendedName>
        <fullName evidence="12">Protease HtpX homolog</fullName>
        <ecNumber evidence="12">3.4.24.-</ecNumber>
    </recommendedName>
</protein>
<feature type="binding site" evidence="12">
    <location>
        <position position="148"/>
    </location>
    <ligand>
        <name>Zn(2+)</name>
        <dbReference type="ChEBI" id="CHEBI:29105"/>
        <note>catalytic</note>
    </ligand>
</feature>
<evidence type="ECO:0000256" key="4">
    <source>
        <dbReference type="ARBA" id="ARBA00022670"/>
    </source>
</evidence>
<keyword evidence="7 12" id="KW-0378">Hydrolase</keyword>
<comment type="cofactor">
    <cofactor evidence="12">
        <name>Zn(2+)</name>
        <dbReference type="ChEBI" id="CHEBI:29105"/>
    </cofactor>
    <text evidence="12">Binds 1 zinc ion per subunit.</text>
</comment>
<keyword evidence="15" id="KW-1185">Reference proteome</keyword>
<dbReference type="InterPro" id="IPR001915">
    <property type="entry name" value="Peptidase_M48"/>
</dbReference>
<dbReference type="InterPro" id="IPR050083">
    <property type="entry name" value="HtpX_protease"/>
</dbReference>
<evidence type="ECO:0000256" key="2">
    <source>
        <dbReference type="ARBA" id="ARBA00009779"/>
    </source>
</evidence>
<keyword evidence="9 12" id="KW-1133">Transmembrane helix</keyword>
<evidence type="ECO:0000256" key="3">
    <source>
        <dbReference type="ARBA" id="ARBA00022475"/>
    </source>
</evidence>
<keyword evidence="8 12" id="KW-0862">Zinc</keyword>
<feature type="transmembrane region" description="Helical" evidence="12">
    <location>
        <begin position="192"/>
        <end position="216"/>
    </location>
</feature>
<dbReference type="RefSeq" id="WP_168850539.1">
    <property type="nucleotide sequence ID" value="NZ_JAAVSD010000048.1"/>
</dbReference>
<keyword evidence="3 12" id="KW-1003">Cell membrane</keyword>
<dbReference type="Proteomes" id="UP000707477">
    <property type="component" value="Unassembled WGS sequence"/>
</dbReference>
<name>A0ABX1L6N3_9LACO</name>
<dbReference type="HAMAP" id="MF_00188">
    <property type="entry name" value="Pept_M48_protease_HtpX"/>
    <property type="match status" value="1"/>
</dbReference>
<feature type="active site" evidence="12">
    <location>
        <position position="145"/>
    </location>
</feature>
<feature type="transmembrane region" description="Helical" evidence="12">
    <location>
        <begin position="15"/>
        <end position="36"/>
    </location>
</feature>
<keyword evidence="10 12" id="KW-0482">Metalloprotease</keyword>
<dbReference type="EC" id="3.4.24.-" evidence="12"/>
<keyword evidence="6 12" id="KW-0479">Metal-binding</keyword>
<organism evidence="14 15">
    <name type="scientific">Levilactobacillus tujiorum</name>
    <dbReference type="NCBI Taxonomy" id="2912243"/>
    <lineage>
        <taxon>Bacteria</taxon>
        <taxon>Bacillati</taxon>
        <taxon>Bacillota</taxon>
        <taxon>Bacilli</taxon>
        <taxon>Lactobacillales</taxon>
        <taxon>Lactobacillaceae</taxon>
        <taxon>Levilactobacillus</taxon>
    </lineage>
</organism>
<keyword evidence="11 12" id="KW-0472">Membrane</keyword>
<evidence type="ECO:0000259" key="13">
    <source>
        <dbReference type="Pfam" id="PF01435"/>
    </source>
</evidence>
<feature type="transmembrane region" description="Helical" evidence="12">
    <location>
        <begin position="42"/>
        <end position="59"/>
    </location>
</feature>